<accession>A0A834XRI1</accession>
<dbReference type="EMBL" id="JACMRX010000004">
    <property type="protein sequence ID" value="KAF7990906.1"/>
    <property type="molecule type" value="Genomic_DNA"/>
</dbReference>
<reference evidence="2 3" key="1">
    <citation type="submission" date="2020-08" db="EMBL/GenBank/DDBJ databases">
        <title>Aphidius gifuensis genome sequencing and assembly.</title>
        <authorList>
            <person name="Du Z."/>
        </authorList>
    </citation>
    <scope>NUCLEOTIDE SEQUENCE [LARGE SCALE GENOMIC DNA]</scope>
    <source>
        <strain evidence="2">YNYX2018</strain>
        <tissue evidence="2">Adults</tissue>
    </source>
</reference>
<feature type="signal peptide" evidence="1">
    <location>
        <begin position="1"/>
        <end position="20"/>
    </location>
</feature>
<comment type="caution">
    <text evidence="2">The sequence shown here is derived from an EMBL/GenBank/DDBJ whole genome shotgun (WGS) entry which is preliminary data.</text>
</comment>
<feature type="chain" id="PRO_5032290077" evidence="1">
    <location>
        <begin position="21"/>
        <end position="1092"/>
    </location>
</feature>
<dbReference type="AlphaFoldDB" id="A0A834XRI1"/>
<evidence type="ECO:0000313" key="2">
    <source>
        <dbReference type="EMBL" id="KAF7990906.1"/>
    </source>
</evidence>
<keyword evidence="3" id="KW-1185">Reference proteome</keyword>
<gene>
    <name evidence="2" type="ORF">HCN44_000711</name>
</gene>
<evidence type="ECO:0000313" key="3">
    <source>
        <dbReference type="Proteomes" id="UP000639338"/>
    </source>
</evidence>
<evidence type="ECO:0000256" key="1">
    <source>
        <dbReference type="SAM" id="SignalP"/>
    </source>
</evidence>
<name>A0A834XRI1_APHGI</name>
<keyword evidence="1" id="KW-0732">Signal</keyword>
<protein>
    <submittedName>
        <fullName evidence="2">Uncharacterized protein</fullName>
    </submittedName>
</protein>
<organism evidence="2 3">
    <name type="scientific">Aphidius gifuensis</name>
    <name type="common">Parasitoid wasp</name>
    <dbReference type="NCBI Taxonomy" id="684658"/>
    <lineage>
        <taxon>Eukaryota</taxon>
        <taxon>Metazoa</taxon>
        <taxon>Ecdysozoa</taxon>
        <taxon>Arthropoda</taxon>
        <taxon>Hexapoda</taxon>
        <taxon>Insecta</taxon>
        <taxon>Pterygota</taxon>
        <taxon>Neoptera</taxon>
        <taxon>Endopterygota</taxon>
        <taxon>Hymenoptera</taxon>
        <taxon>Apocrita</taxon>
        <taxon>Ichneumonoidea</taxon>
        <taxon>Braconidae</taxon>
        <taxon>Aphidiinae</taxon>
        <taxon>Aphidius</taxon>
    </lineage>
</organism>
<dbReference type="Proteomes" id="UP000639338">
    <property type="component" value="Unassembled WGS sequence"/>
</dbReference>
<sequence length="1092" mass="125779">MGLTIISLCIFSLMIKGFEANVYYKSYQARPQAANIPVQNNWRPIIQYEASNKDLYKKNSNDYHANMEIKKEEFDTSRKYQQPQHSRHYYDYTLPSILGSFSVVGHHMPDNRNTKKNNYIREPMNIGEFNFLVPPTQNIIQIEKDPRQNIKTNFDINNKQNSQFINNKYENSFTQLQSPTDIVPTHSSFNVKKIIPRPVTISYQEEINPTFSNVKKIISHPVSINYHDETIFQPKYVEKYILPSQNTSQIKYKIQSFDQQNNYHDDRFKSTEKYIPTASEYDTTYISNISPEHKTVKKNCDEQNHTIEIPIESNNSSDWKVVYFQPNKTHEYINNSINSTEFYSPELLKTSGLDKYKSKVNDSLRQSLLNKQNKITLVPSNLNNETPESISIKHYDEQQLLNQRQLQKRNKKRKSSYQCHDGNVACNKNTTKNNTSFNNLHTRDYDAQMINNSTKMISSKLNRNTSKLTTNSAKNLTANISTPMSLISSTIFGDYEKPLSRTAEPSTDDDDNSKKISLKNFDNINNENDIVTENNNYKKDSSTQSTIEQYYENTDTTVMSQLSRDKKISQNYEKDPKLPTEDSQKLIKQSDEILTSVLPIATTPVSITENPKRLKSTMRNSYLNHQKDISKIQNATLNISSKIQTSETTLKQPIENKNKADNFKSESLEESILDDNHNLSIIQVSNAPVNYKNKSTRYTNIPALSTSTDKSIFSELNFTDNLEPIDVSEESTIMNQQSVKINGYEHSSKHDKSQDLMASLENLFNLTIDSKKNIETTTNSKVEKKDHMTLVTEKLTLTTSMPVRKNSRTRITKYNNGTRPRFSVKDYKIKINQKNLTQNNLTNLTQSIKTNDEKYKSSYKKLHDKTSTTMSSKNINPTIESTEIIPTSKMMSNFSMRRKKPLMSLNLNKNNVTLRSNNDTKLHSNNLRIKTIRPLQLQHRTFGNNTDFKKKIHHGNLTVTPNTLRPLKKIDFSKNRIKNLNIFNNKKNKKNSTENVDNLDVTVIPMMDQQSSASEIILTTQKSFDEDDISSKVSESVAQLTNSASTLYDQPGMFKALSVSRKSSIKHDTNVDVSWDTPSLPIETFFQDMADQ</sequence>
<proteinExistence type="predicted"/>
<dbReference type="OrthoDB" id="8193595at2759"/>